<dbReference type="Pfam" id="PF00005">
    <property type="entry name" value="ABC_tran"/>
    <property type="match status" value="1"/>
</dbReference>
<protein>
    <submittedName>
        <fullName evidence="6">Heme ABC exporter ATP-binding protein CcmA</fullName>
    </submittedName>
</protein>
<dbReference type="SUPFAM" id="SSF52540">
    <property type="entry name" value="P-loop containing nucleoside triphosphate hydrolases"/>
    <property type="match status" value="1"/>
</dbReference>
<sequence>MKSVMIESSDASSAAMRLRLEGVCKRYGPLPVLTDVTFHIRPGEAVGVVGPNGAGKSTLLRILAGLIRPTAGRIAVDGCDQRRNPHFRRRLGYLSHDSMLYDPLSARENLRFTAELYDLPDAGARIDRLLREIGLEWAGELPVRTYSRGMVQRLSLARALLHEPDLLLLDEPHTGLDPEAAEGLGRLLKRFQEGGGTLLLATHEWHRIPDLVDRVILLHRGRVRAERAIEPGGKLEDLIAFYRLAVSDGPL</sequence>
<dbReference type="GO" id="GO:0017004">
    <property type="term" value="P:cytochrome complex assembly"/>
    <property type="evidence" value="ECO:0007669"/>
    <property type="project" value="UniProtKB-KW"/>
</dbReference>
<evidence type="ECO:0000256" key="3">
    <source>
        <dbReference type="ARBA" id="ARBA00022748"/>
    </source>
</evidence>
<dbReference type="Proteomes" id="UP000777784">
    <property type="component" value="Unassembled WGS sequence"/>
</dbReference>
<dbReference type="NCBIfam" id="TIGR01189">
    <property type="entry name" value="ccmA"/>
    <property type="match status" value="1"/>
</dbReference>
<dbReference type="EMBL" id="JAHJDP010000012">
    <property type="protein sequence ID" value="MBU2689601.1"/>
    <property type="molecule type" value="Genomic_DNA"/>
</dbReference>
<dbReference type="InterPro" id="IPR005895">
    <property type="entry name" value="ABC_transptr_haem_export_CcmA"/>
</dbReference>
<dbReference type="PANTHER" id="PTHR42939:SF1">
    <property type="entry name" value="ABC TRANSPORTER ATP-BINDING PROTEIN ALBC-RELATED"/>
    <property type="match status" value="1"/>
</dbReference>
<keyword evidence="2" id="KW-0547">Nucleotide-binding</keyword>
<dbReference type="InterPro" id="IPR027417">
    <property type="entry name" value="P-loop_NTPase"/>
</dbReference>
<dbReference type="GO" id="GO:0005524">
    <property type="term" value="F:ATP binding"/>
    <property type="evidence" value="ECO:0007669"/>
    <property type="project" value="UniProtKB-KW"/>
</dbReference>
<organism evidence="6 7">
    <name type="scientific">Eiseniibacteriota bacterium</name>
    <dbReference type="NCBI Taxonomy" id="2212470"/>
    <lineage>
        <taxon>Bacteria</taxon>
        <taxon>Candidatus Eiseniibacteriota</taxon>
    </lineage>
</organism>
<evidence type="ECO:0000256" key="1">
    <source>
        <dbReference type="ARBA" id="ARBA00022448"/>
    </source>
</evidence>
<dbReference type="Gene3D" id="3.40.50.300">
    <property type="entry name" value="P-loop containing nucleotide triphosphate hydrolases"/>
    <property type="match status" value="1"/>
</dbReference>
<reference evidence="6" key="1">
    <citation type="submission" date="2021-05" db="EMBL/GenBank/DDBJ databases">
        <title>Energy efficiency and biological interactions define the core microbiome of deep oligotrophic groundwater.</title>
        <authorList>
            <person name="Mehrshad M."/>
            <person name="Lopez-Fernandez M."/>
            <person name="Bell E."/>
            <person name="Bernier-Latmani R."/>
            <person name="Bertilsson S."/>
            <person name="Dopson M."/>
        </authorList>
    </citation>
    <scope>NUCLEOTIDE SEQUENCE</scope>
    <source>
        <strain evidence="6">Modern_marine.mb.64</strain>
    </source>
</reference>
<keyword evidence="4 6" id="KW-0067">ATP-binding</keyword>
<dbReference type="PANTHER" id="PTHR42939">
    <property type="entry name" value="ABC TRANSPORTER ATP-BINDING PROTEIN ALBC-RELATED"/>
    <property type="match status" value="1"/>
</dbReference>
<dbReference type="InterPro" id="IPR051782">
    <property type="entry name" value="ABC_Transporter_VariousFunc"/>
</dbReference>
<gene>
    <name evidence="6" type="primary">ccmA</name>
    <name evidence="6" type="ORF">KJ970_01615</name>
</gene>
<accession>A0A948RS51</accession>
<comment type="caution">
    <text evidence="6">The sequence shown here is derived from an EMBL/GenBank/DDBJ whole genome shotgun (WGS) entry which is preliminary data.</text>
</comment>
<keyword evidence="1" id="KW-0813">Transport</keyword>
<evidence type="ECO:0000256" key="2">
    <source>
        <dbReference type="ARBA" id="ARBA00022741"/>
    </source>
</evidence>
<evidence type="ECO:0000259" key="5">
    <source>
        <dbReference type="PROSITE" id="PS50893"/>
    </source>
</evidence>
<dbReference type="InterPro" id="IPR003439">
    <property type="entry name" value="ABC_transporter-like_ATP-bd"/>
</dbReference>
<evidence type="ECO:0000313" key="7">
    <source>
        <dbReference type="Proteomes" id="UP000777784"/>
    </source>
</evidence>
<dbReference type="GO" id="GO:0016887">
    <property type="term" value="F:ATP hydrolysis activity"/>
    <property type="evidence" value="ECO:0007669"/>
    <property type="project" value="InterPro"/>
</dbReference>
<name>A0A948RS51_UNCEI</name>
<evidence type="ECO:0000256" key="4">
    <source>
        <dbReference type="ARBA" id="ARBA00022840"/>
    </source>
</evidence>
<dbReference type="GO" id="GO:0022857">
    <property type="term" value="F:transmembrane transporter activity"/>
    <property type="evidence" value="ECO:0007669"/>
    <property type="project" value="InterPro"/>
</dbReference>
<dbReference type="InterPro" id="IPR003593">
    <property type="entry name" value="AAA+_ATPase"/>
</dbReference>
<proteinExistence type="predicted"/>
<dbReference type="SMART" id="SM00382">
    <property type="entry name" value="AAA"/>
    <property type="match status" value="1"/>
</dbReference>
<feature type="domain" description="ABC transporter" evidence="5">
    <location>
        <begin position="18"/>
        <end position="245"/>
    </location>
</feature>
<dbReference type="PROSITE" id="PS50893">
    <property type="entry name" value="ABC_TRANSPORTER_2"/>
    <property type="match status" value="1"/>
</dbReference>
<dbReference type="AlphaFoldDB" id="A0A948RS51"/>
<keyword evidence="3" id="KW-0201">Cytochrome c-type biogenesis</keyword>
<evidence type="ECO:0000313" key="6">
    <source>
        <dbReference type="EMBL" id="MBU2689601.1"/>
    </source>
</evidence>